<evidence type="ECO:0008006" key="2">
    <source>
        <dbReference type="Google" id="ProtNLM"/>
    </source>
</evidence>
<feature type="non-terminal residue" evidence="1">
    <location>
        <position position="1"/>
    </location>
</feature>
<sequence length="109" mass="12202">QQLKKTGAKLIWVTTCPVPNGYEPAGDLNGSKAPGRTAGVMKKYLNPWAAEVIAKHPEITVVDQWQFVKDHENDIYKDWWNTKDVHFKGEPAAALGRLLGQHVLKQIAQ</sequence>
<dbReference type="SUPFAM" id="SSF52266">
    <property type="entry name" value="SGNH hydrolase"/>
    <property type="match status" value="1"/>
</dbReference>
<organism evidence="1">
    <name type="scientific">marine sediment metagenome</name>
    <dbReference type="NCBI Taxonomy" id="412755"/>
    <lineage>
        <taxon>unclassified sequences</taxon>
        <taxon>metagenomes</taxon>
        <taxon>ecological metagenomes</taxon>
    </lineage>
</organism>
<name>X0U0D4_9ZZZZ</name>
<dbReference type="AlphaFoldDB" id="X0U0D4"/>
<gene>
    <name evidence="1" type="ORF">S01H1_23012</name>
</gene>
<protein>
    <recommendedName>
        <fullName evidence="2">SGNH domain-containing protein</fullName>
    </recommendedName>
</protein>
<reference evidence="1" key="1">
    <citation type="journal article" date="2014" name="Front. Microbiol.">
        <title>High frequency of phylogenetically diverse reductive dehalogenase-homologous genes in deep subseafloor sedimentary metagenomes.</title>
        <authorList>
            <person name="Kawai M."/>
            <person name="Futagami T."/>
            <person name="Toyoda A."/>
            <person name="Takaki Y."/>
            <person name="Nishi S."/>
            <person name="Hori S."/>
            <person name="Arai W."/>
            <person name="Tsubouchi T."/>
            <person name="Morono Y."/>
            <person name="Uchiyama I."/>
            <person name="Ito T."/>
            <person name="Fujiyama A."/>
            <person name="Inagaki F."/>
            <person name="Takami H."/>
        </authorList>
    </citation>
    <scope>NUCLEOTIDE SEQUENCE</scope>
    <source>
        <strain evidence="1">Expedition CK06-06</strain>
    </source>
</reference>
<dbReference type="InterPro" id="IPR036514">
    <property type="entry name" value="SGNH_hydro_sf"/>
</dbReference>
<proteinExistence type="predicted"/>
<accession>X0U0D4</accession>
<dbReference type="EMBL" id="BARS01013147">
    <property type="protein sequence ID" value="GAF93872.1"/>
    <property type="molecule type" value="Genomic_DNA"/>
</dbReference>
<comment type="caution">
    <text evidence="1">The sequence shown here is derived from an EMBL/GenBank/DDBJ whole genome shotgun (WGS) entry which is preliminary data.</text>
</comment>
<evidence type="ECO:0000313" key="1">
    <source>
        <dbReference type="EMBL" id="GAF93872.1"/>
    </source>
</evidence>
<dbReference type="Gene3D" id="3.40.50.1110">
    <property type="entry name" value="SGNH hydrolase"/>
    <property type="match status" value="1"/>
</dbReference>